<dbReference type="AlphaFoldDB" id="A0AAD4FTM3"/>
<gene>
    <name evidence="2" type="ORF">PCIT_a1082</name>
</gene>
<accession>A0AAD4FTM3</accession>
<dbReference type="SUPFAM" id="SSF50494">
    <property type="entry name" value="Trypsin-like serine proteases"/>
    <property type="match status" value="1"/>
</dbReference>
<dbReference type="Proteomes" id="UP000016487">
    <property type="component" value="Unassembled WGS sequence"/>
</dbReference>
<reference evidence="2" key="2">
    <citation type="submission" date="2015-03" db="EMBL/GenBank/DDBJ databases">
        <title>Genome sequence of Pseudoalteromonas citrea.</title>
        <authorList>
            <person name="Xie B.-B."/>
            <person name="Rong J.-C."/>
            <person name="Qin Q.-L."/>
            <person name="Zhang Y.-Z."/>
        </authorList>
    </citation>
    <scope>NUCLEOTIDE SEQUENCE</scope>
    <source>
        <strain evidence="2">DSM 8771</strain>
    </source>
</reference>
<evidence type="ECO:0000259" key="1">
    <source>
        <dbReference type="Pfam" id="PF08878"/>
    </source>
</evidence>
<dbReference type="EMBL" id="AHBZ03000012">
    <property type="protein sequence ID" value="KAF7775004.1"/>
    <property type="molecule type" value="Genomic_DNA"/>
</dbReference>
<reference evidence="2" key="1">
    <citation type="journal article" date="2012" name="J. Bacteriol.">
        <title>Genome sequences of type strains of seven species of the marine bacterium Pseudoalteromonas.</title>
        <authorList>
            <person name="Xie B.B."/>
            <person name="Shu Y.L."/>
            <person name="Qin Q.L."/>
            <person name="Rong J.C."/>
            <person name="Zhang X.Y."/>
            <person name="Chen X.L."/>
            <person name="Shi M."/>
            <person name="He H.L."/>
            <person name="Zhou B.C."/>
            <person name="Zhang Y.Z."/>
        </authorList>
    </citation>
    <scope>NUCLEOTIDE SEQUENCE</scope>
    <source>
        <strain evidence="2">DSM 8771</strain>
    </source>
</reference>
<proteinExistence type="predicted"/>
<protein>
    <recommendedName>
        <fullName evidence="1">Anti-bacteriophage protein A/HamA C-terminal domain-containing protein</fullName>
    </recommendedName>
</protein>
<comment type="caution">
    <text evidence="2">The sequence shown here is derived from an EMBL/GenBank/DDBJ whole genome shotgun (WGS) entry which is preliminary data.</text>
</comment>
<evidence type="ECO:0000313" key="3">
    <source>
        <dbReference type="Proteomes" id="UP000016487"/>
    </source>
</evidence>
<dbReference type="InterPro" id="IPR009003">
    <property type="entry name" value="Peptidase_S1_PA"/>
</dbReference>
<sequence>MSLDTSNKLTVRILNDTSKYGTGVICKLDDCAYVFTAKHTICPKDKDDCFRKGRECNNCELKNSYSAKKTKITIDKPEAHGIQFKPKTILHLKNKDLAILVLKENDFKHIQNLPKITLAEYAELPEKDTYLAHGYCKIEGSQKSIPLIFDYCTVKDSELFLRLASNTTSNLEISTRNIEGASGAGVFLGNPTKLAGIYVKTEEFQNTYSEFFDETVNMLLQEHGLPKVIIEHQFNRIKSLTSREYLNCFEEIVHSFDLGSSRKLDLLTIKLNGKKIDYPALKERLLECLHILCIPRKTIKSLNDRDLTRKLYRDGEKEYSTLSDEDKLSDLLLQGLLESREKMPKLYSSFNVDDVSTNVHLNYIDASKSEFVYCYSNLTRELNIGFENVIEKLCRGATNVSGPADLISSGILESHFSEDEQKNLIKILLPSETSNGPSISDSYALLVGFEFDSSTLDKLQSVEKFRQSLHDEIKTVVANNLGKLKEYLLKIKSMDSEVKVFFIPFENISEFKKSVDEELYV</sequence>
<feature type="domain" description="Anti-bacteriophage protein A/HamA C-terminal" evidence="1">
    <location>
        <begin position="249"/>
        <end position="519"/>
    </location>
</feature>
<organism evidence="2 3">
    <name type="scientific">Pseudoalteromonas citrea</name>
    <dbReference type="NCBI Taxonomy" id="43655"/>
    <lineage>
        <taxon>Bacteria</taxon>
        <taxon>Pseudomonadati</taxon>
        <taxon>Pseudomonadota</taxon>
        <taxon>Gammaproteobacteria</taxon>
        <taxon>Alteromonadales</taxon>
        <taxon>Pseudoalteromonadaceae</taxon>
        <taxon>Pseudoalteromonas</taxon>
    </lineage>
</organism>
<dbReference type="Pfam" id="PF08878">
    <property type="entry name" value="HamA"/>
    <property type="match status" value="1"/>
</dbReference>
<dbReference type="InterPro" id="IPR014976">
    <property type="entry name" value="AbpA_HamA_C"/>
</dbReference>
<evidence type="ECO:0000313" key="2">
    <source>
        <dbReference type="EMBL" id="KAF7775004.1"/>
    </source>
</evidence>
<name>A0AAD4FTM3_9GAMM</name>
<dbReference type="RefSeq" id="WP_010368078.1">
    <property type="nucleotide sequence ID" value="NZ_AHBZ03000012.1"/>
</dbReference>